<reference evidence="1 2" key="1">
    <citation type="submission" date="2015-06" db="EMBL/GenBank/DDBJ databases">
        <title>Expansion of signal transduction pathways in fungi by whole-genome duplication.</title>
        <authorList>
            <consortium name="DOE Joint Genome Institute"/>
            <person name="Corrochano L.M."/>
            <person name="Kuo A."/>
            <person name="Marcet-Houben M."/>
            <person name="Polaino S."/>
            <person name="Salamov A."/>
            <person name="Villalobos J.M."/>
            <person name="Alvarez M.I."/>
            <person name="Avalos J."/>
            <person name="Benito E.P."/>
            <person name="Benoit I."/>
            <person name="Burger G."/>
            <person name="Camino L.P."/>
            <person name="Canovas D."/>
            <person name="Cerda-Olmedo E."/>
            <person name="Cheng J.-F."/>
            <person name="Dominguez A."/>
            <person name="Elias M."/>
            <person name="Eslava A.P."/>
            <person name="Glaser F."/>
            <person name="Grimwood J."/>
            <person name="Gutierrez G."/>
            <person name="Heitman J."/>
            <person name="Henrissat B."/>
            <person name="Iturriaga E.A."/>
            <person name="Lang B.F."/>
            <person name="Lavin J.L."/>
            <person name="Lee S."/>
            <person name="Li W."/>
            <person name="Lindquist E."/>
            <person name="Lopez-Garcia S."/>
            <person name="Luque E.M."/>
            <person name="Marcos A.T."/>
            <person name="Martin J."/>
            <person name="Mccluskey K."/>
            <person name="Medina H.R."/>
            <person name="Miralles-Duran A."/>
            <person name="Miyazaki A."/>
            <person name="Munoz-Torres E."/>
            <person name="Oguiza J.A."/>
            <person name="Ohm R."/>
            <person name="Olmedo M."/>
            <person name="Orejas M."/>
            <person name="Ortiz-Castellanos L."/>
            <person name="Pisabarro A.G."/>
            <person name="Rodriguez-Romero J."/>
            <person name="Ruiz-Herrera J."/>
            <person name="Ruiz-Vazquez R."/>
            <person name="Sanz C."/>
            <person name="Schackwitz W."/>
            <person name="Schmutz J."/>
            <person name="Shahriari M."/>
            <person name="Shelest E."/>
            <person name="Silva-Franco F."/>
            <person name="Soanes D."/>
            <person name="Syed K."/>
            <person name="Tagua V.G."/>
            <person name="Talbot N.J."/>
            <person name="Thon M."/>
            <person name="De Vries R.P."/>
            <person name="Wiebenga A."/>
            <person name="Yadav J.S."/>
            <person name="Braun E.L."/>
            <person name="Baker S."/>
            <person name="Garre V."/>
            <person name="Horwitz B."/>
            <person name="Torres-Martinez S."/>
            <person name="Idnurm A."/>
            <person name="Herrera-Estrella A."/>
            <person name="Gabaldon T."/>
            <person name="Grigoriev I.V."/>
        </authorList>
    </citation>
    <scope>NUCLEOTIDE SEQUENCE [LARGE SCALE GENOMIC DNA]</scope>
    <source>
        <strain evidence="1 2">CBS 277.49</strain>
    </source>
</reference>
<protein>
    <submittedName>
        <fullName evidence="1">Uncharacterized protein</fullName>
    </submittedName>
</protein>
<name>A0A168HBZ1_MUCCL</name>
<dbReference type="AlphaFoldDB" id="A0A168HBZ1"/>
<dbReference type="OrthoDB" id="2279134at2759"/>
<dbReference type="Proteomes" id="UP000077051">
    <property type="component" value="Unassembled WGS sequence"/>
</dbReference>
<sequence>MCCAAGKAILKPVNAYPETIFALSFTSMNVDLDRQYANEQHGAYAFPIYGNVYHLMSTTLTLSKNNIIQQPRFAQVYIFDSANELQNRMNVAGN</sequence>
<comment type="caution">
    <text evidence="1">The sequence shown here is derived from an EMBL/GenBank/DDBJ whole genome shotgun (WGS) entry which is preliminary data.</text>
</comment>
<dbReference type="EMBL" id="AMYB01000010">
    <property type="protein sequence ID" value="OAC98610.1"/>
    <property type="molecule type" value="Genomic_DNA"/>
</dbReference>
<gene>
    <name evidence="1" type="ORF">MUCCIDRAFT_115531</name>
</gene>
<evidence type="ECO:0000313" key="2">
    <source>
        <dbReference type="Proteomes" id="UP000077051"/>
    </source>
</evidence>
<organism evidence="1 2">
    <name type="scientific">Mucor lusitanicus CBS 277.49</name>
    <dbReference type="NCBI Taxonomy" id="747725"/>
    <lineage>
        <taxon>Eukaryota</taxon>
        <taxon>Fungi</taxon>
        <taxon>Fungi incertae sedis</taxon>
        <taxon>Mucoromycota</taxon>
        <taxon>Mucoromycotina</taxon>
        <taxon>Mucoromycetes</taxon>
        <taxon>Mucorales</taxon>
        <taxon>Mucorineae</taxon>
        <taxon>Mucoraceae</taxon>
        <taxon>Mucor</taxon>
    </lineage>
</organism>
<keyword evidence="2" id="KW-1185">Reference proteome</keyword>
<evidence type="ECO:0000313" key="1">
    <source>
        <dbReference type="EMBL" id="OAC98610.1"/>
    </source>
</evidence>
<dbReference type="STRING" id="747725.A0A168HBZ1"/>
<accession>A0A168HBZ1</accession>
<dbReference type="VEuPathDB" id="FungiDB:MUCCIDRAFT_115531"/>
<proteinExistence type="predicted"/>